<dbReference type="EMBL" id="AAGK01000001">
    <property type="protein sequence ID" value="EAN33968.1"/>
    <property type="molecule type" value="Genomic_DNA"/>
</dbReference>
<dbReference type="InterPro" id="IPR051553">
    <property type="entry name" value="Ran_GTPase-activating"/>
</dbReference>
<evidence type="ECO:0000313" key="5">
    <source>
        <dbReference type="EMBL" id="EAN33968.1"/>
    </source>
</evidence>
<accession>Q4N7U0</accession>
<evidence type="ECO:0000256" key="2">
    <source>
        <dbReference type="ARBA" id="ARBA00022737"/>
    </source>
</evidence>
<dbReference type="Gene3D" id="2.130.10.30">
    <property type="entry name" value="Regulator of chromosome condensation 1/beta-lactamase-inhibitor protein II"/>
    <property type="match status" value="2"/>
</dbReference>
<evidence type="ECO:0000313" key="6">
    <source>
        <dbReference type="Proteomes" id="UP000001949"/>
    </source>
</evidence>
<dbReference type="STRING" id="5875.Q4N7U0"/>
<dbReference type="SUPFAM" id="SSF50985">
    <property type="entry name" value="RCC1/BLIP-II"/>
    <property type="match status" value="1"/>
</dbReference>
<dbReference type="Proteomes" id="UP000001949">
    <property type="component" value="Unassembled WGS sequence"/>
</dbReference>
<protein>
    <recommendedName>
        <fullName evidence="4">RCC1-like domain-containing protein</fullName>
    </recommendedName>
</protein>
<dbReference type="PANTHER" id="PTHR45982:SF1">
    <property type="entry name" value="REGULATOR OF CHROMOSOME CONDENSATION"/>
    <property type="match status" value="1"/>
</dbReference>
<dbReference type="OMA" id="ELHENNQ"/>
<reference evidence="5 6" key="1">
    <citation type="journal article" date="2005" name="Science">
        <title>Genome sequence of Theileria parva, a bovine pathogen that transforms lymphocytes.</title>
        <authorList>
            <person name="Gardner M.J."/>
            <person name="Bishop R."/>
            <person name="Shah T."/>
            <person name="de Villiers E.P."/>
            <person name="Carlton J.M."/>
            <person name="Hall N."/>
            <person name="Ren Q."/>
            <person name="Paulsen I.T."/>
            <person name="Pain A."/>
            <person name="Berriman M."/>
            <person name="Wilson R.J.M."/>
            <person name="Sato S."/>
            <person name="Ralph S.A."/>
            <person name="Mann D.J."/>
            <person name="Xiong Z."/>
            <person name="Shallom S.J."/>
            <person name="Weidman J."/>
            <person name="Jiang L."/>
            <person name="Lynn J."/>
            <person name="Weaver B."/>
            <person name="Shoaibi A."/>
            <person name="Domingo A.R."/>
            <person name="Wasawo D."/>
            <person name="Crabtree J."/>
            <person name="Wortman J.R."/>
            <person name="Haas B."/>
            <person name="Angiuoli S.V."/>
            <person name="Creasy T.H."/>
            <person name="Lu C."/>
            <person name="Suh B."/>
            <person name="Silva J.C."/>
            <person name="Utterback T.R."/>
            <person name="Feldblyum T.V."/>
            <person name="Pertea M."/>
            <person name="Allen J."/>
            <person name="Nierman W.C."/>
            <person name="Taracha E.L.N."/>
            <person name="Salzberg S.L."/>
            <person name="White O.R."/>
            <person name="Fitzhugh H.A."/>
            <person name="Morzaria S."/>
            <person name="Venter J.C."/>
            <person name="Fraser C.M."/>
            <person name="Nene V."/>
        </authorList>
    </citation>
    <scope>NUCLEOTIDE SEQUENCE [LARGE SCALE GENOMIC DNA]</scope>
    <source>
        <strain evidence="5 6">Muguga</strain>
    </source>
</reference>
<dbReference type="InParanoid" id="Q4N7U0"/>
<evidence type="ECO:0000259" key="4">
    <source>
        <dbReference type="Pfam" id="PF25390"/>
    </source>
</evidence>
<comment type="caution">
    <text evidence="5">The sequence shown here is derived from an EMBL/GenBank/DDBJ whole genome shotgun (WGS) entry which is preliminary data.</text>
</comment>
<evidence type="ECO:0000256" key="1">
    <source>
        <dbReference type="ARBA" id="ARBA00022658"/>
    </source>
</evidence>
<organism evidence="5 6">
    <name type="scientific">Theileria parva</name>
    <name type="common">East coast fever infection agent</name>
    <dbReference type="NCBI Taxonomy" id="5875"/>
    <lineage>
        <taxon>Eukaryota</taxon>
        <taxon>Sar</taxon>
        <taxon>Alveolata</taxon>
        <taxon>Apicomplexa</taxon>
        <taxon>Aconoidasida</taxon>
        <taxon>Piroplasmida</taxon>
        <taxon>Theileriidae</taxon>
        <taxon>Theileria</taxon>
    </lineage>
</organism>
<keyword evidence="6" id="KW-1185">Reference proteome</keyword>
<dbReference type="InterPro" id="IPR009091">
    <property type="entry name" value="RCC1/BLIP-II"/>
</dbReference>
<dbReference type="PROSITE" id="PS00626">
    <property type="entry name" value="RCC1_2"/>
    <property type="match status" value="1"/>
</dbReference>
<dbReference type="InterPro" id="IPR000408">
    <property type="entry name" value="Reg_chr_condens"/>
</dbReference>
<keyword evidence="1" id="KW-0344">Guanine-nucleotide releasing factor</keyword>
<dbReference type="VEuPathDB" id="PiroplasmaDB:TpMuguga_01g00730"/>
<proteinExistence type="predicted"/>
<dbReference type="KEGG" id="tpv:TP01_0730"/>
<dbReference type="Pfam" id="PF25390">
    <property type="entry name" value="WD40_RLD"/>
    <property type="match status" value="1"/>
</dbReference>
<gene>
    <name evidence="5" type="ordered locus">TP01_0730</name>
</gene>
<feature type="repeat" description="RCC1" evidence="3">
    <location>
        <begin position="106"/>
        <end position="156"/>
    </location>
</feature>
<feature type="domain" description="RCC1-like" evidence="4">
    <location>
        <begin position="108"/>
        <end position="438"/>
    </location>
</feature>
<sequence length="440" mass="47949">MPSHLPQKPVKKLKKPVESSSGNLINTVTVKAEPIVSTSNIHVTPQYSDLSTVIYVWGDNPGKADESSGSSASEYWTPTIYRNLSDVKITHVCCSESHMLFLTSKKLIYTLGNGDYGQLGLGKGIIHVSEPTFVSKISDVKQICCGKFHSVALVEGGRLFSWGRNDFSGHLSGFATFSPKEILTNQESSPGVKIVCKCVSSSDLQTIAVCDEGRCLYFWGIAFNGERIQHPRLFFSFASERICQIGVGTSFALALSERGIVFNYGDGTYGEIYSESTITNSTPIFSRIKHSLIQNITQIAVGSRHALLIDDNKNVLAFGDNNYGQCGTSQGHHAAPVIVEFTDANFLPKYVYTGNRTSACINSGNQLFLWGHSSHHKLIFTSSVDILIQQQKQPGVSIISGYKNSVNQPVLIYSLLHEKITCAGLGPNYTVVISGQGKTS</sequence>
<dbReference type="eggNOG" id="KOG1426">
    <property type="taxonomic scope" value="Eukaryota"/>
</dbReference>
<dbReference type="InterPro" id="IPR058923">
    <property type="entry name" value="RCC1-like_dom"/>
</dbReference>
<feature type="repeat" description="RCC1" evidence="3">
    <location>
        <begin position="259"/>
        <end position="312"/>
    </location>
</feature>
<name>Q4N7U0_THEPA</name>
<evidence type="ECO:0000256" key="3">
    <source>
        <dbReference type="PROSITE-ProRule" id="PRU00235"/>
    </source>
</evidence>
<dbReference type="PROSITE" id="PS50012">
    <property type="entry name" value="RCC1_3"/>
    <property type="match status" value="2"/>
</dbReference>
<dbReference type="GeneID" id="3503488"/>
<dbReference type="PANTHER" id="PTHR45982">
    <property type="entry name" value="REGULATOR OF CHROMOSOME CONDENSATION"/>
    <property type="match status" value="1"/>
</dbReference>
<dbReference type="PRINTS" id="PR00633">
    <property type="entry name" value="RCCNDNSATION"/>
</dbReference>
<dbReference type="AlphaFoldDB" id="Q4N7U0"/>
<keyword evidence="2" id="KW-0677">Repeat</keyword>